<gene>
    <name evidence="7" type="ORF">ECRASSUSDP1_LOCUS24843</name>
</gene>
<protein>
    <recommendedName>
        <fullName evidence="4">Tubulin--tyrosine ligase-like protein 5</fullName>
    </recommendedName>
</protein>
<dbReference type="GO" id="GO:0005524">
    <property type="term" value="F:ATP binding"/>
    <property type="evidence" value="ECO:0007669"/>
    <property type="project" value="UniProtKB-KW"/>
</dbReference>
<feature type="compositionally biased region" description="Polar residues" evidence="6">
    <location>
        <begin position="663"/>
        <end position="684"/>
    </location>
</feature>
<dbReference type="PROSITE" id="PS51221">
    <property type="entry name" value="TTL"/>
    <property type="match status" value="1"/>
</dbReference>
<reference evidence="7" key="1">
    <citation type="submission" date="2023-07" db="EMBL/GenBank/DDBJ databases">
        <authorList>
            <consortium name="AG Swart"/>
            <person name="Singh M."/>
            <person name="Singh A."/>
            <person name="Seah K."/>
            <person name="Emmerich C."/>
        </authorList>
    </citation>
    <scope>NUCLEOTIDE SEQUENCE</scope>
    <source>
        <strain evidence="7">DP1</strain>
    </source>
</reference>
<keyword evidence="3" id="KW-0067">ATP-binding</keyword>
<comment type="caution">
    <text evidence="7">The sequence shown here is derived from an EMBL/GenBank/DDBJ whole genome shotgun (WGS) entry which is preliminary data.</text>
</comment>
<feature type="region of interest" description="Disordered" evidence="6">
    <location>
        <begin position="743"/>
        <end position="766"/>
    </location>
</feature>
<dbReference type="AlphaFoldDB" id="A0AAD2D6R9"/>
<feature type="region of interest" description="Disordered" evidence="6">
    <location>
        <begin position="663"/>
        <end position="685"/>
    </location>
</feature>
<evidence type="ECO:0000256" key="2">
    <source>
        <dbReference type="ARBA" id="ARBA00022741"/>
    </source>
</evidence>
<feature type="compositionally biased region" description="Basic residues" evidence="6">
    <location>
        <begin position="745"/>
        <end position="760"/>
    </location>
</feature>
<evidence type="ECO:0000256" key="3">
    <source>
        <dbReference type="ARBA" id="ARBA00022840"/>
    </source>
</evidence>
<keyword evidence="1" id="KW-0436">Ligase</keyword>
<comment type="catalytic activity">
    <reaction evidence="5">
        <text>L-glutamyl-[protein] + L-glutamate + ATP = gamma-L-glutamyl-L-glutamyl-[protein] + ADP + phosphate + H(+)</text>
        <dbReference type="Rhea" id="RHEA:60144"/>
        <dbReference type="Rhea" id="RHEA-COMP:10208"/>
        <dbReference type="Rhea" id="RHEA-COMP:15517"/>
        <dbReference type="ChEBI" id="CHEBI:15378"/>
        <dbReference type="ChEBI" id="CHEBI:29973"/>
        <dbReference type="ChEBI" id="CHEBI:29985"/>
        <dbReference type="ChEBI" id="CHEBI:30616"/>
        <dbReference type="ChEBI" id="CHEBI:43474"/>
        <dbReference type="ChEBI" id="CHEBI:143622"/>
        <dbReference type="ChEBI" id="CHEBI:456216"/>
    </reaction>
    <physiologicalReaction direction="left-to-right" evidence="5">
        <dbReference type="Rhea" id="RHEA:60145"/>
    </physiologicalReaction>
</comment>
<dbReference type="GO" id="GO:0000226">
    <property type="term" value="P:microtubule cytoskeleton organization"/>
    <property type="evidence" value="ECO:0007669"/>
    <property type="project" value="TreeGrafter"/>
</dbReference>
<evidence type="ECO:0000256" key="6">
    <source>
        <dbReference type="SAM" id="MobiDB-lite"/>
    </source>
</evidence>
<dbReference type="Proteomes" id="UP001295684">
    <property type="component" value="Unassembled WGS sequence"/>
</dbReference>
<evidence type="ECO:0000313" key="8">
    <source>
        <dbReference type="Proteomes" id="UP001295684"/>
    </source>
</evidence>
<keyword evidence="2" id="KW-0547">Nucleotide-binding</keyword>
<keyword evidence="8" id="KW-1185">Reference proteome</keyword>
<organism evidence="7 8">
    <name type="scientific">Euplotes crassus</name>
    <dbReference type="NCBI Taxonomy" id="5936"/>
    <lineage>
        <taxon>Eukaryota</taxon>
        <taxon>Sar</taxon>
        <taxon>Alveolata</taxon>
        <taxon>Ciliophora</taxon>
        <taxon>Intramacronucleata</taxon>
        <taxon>Spirotrichea</taxon>
        <taxon>Hypotrichia</taxon>
        <taxon>Euplotida</taxon>
        <taxon>Euplotidae</taxon>
        <taxon>Moneuplotes</taxon>
    </lineage>
</organism>
<evidence type="ECO:0000313" key="7">
    <source>
        <dbReference type="EMBL" id="CAI2383344.1"/>
    </source>
</evidence>
<evidence type="ECO:0000256" key="4">
    <source>
        <dbReference type="ARBA" id="ARBA00041448"/>
    </source>
</evidence>
<sequence length="928" mass="106663">MRNQTSGLVGTQGLAYATSQRKGTTLEDWSLTPSGYVRFRQIDRADMMSNAAEALLPPQADAHDRGLFELADYRHNSIGGSKNKTKKSRRCYSSRRNPKDIYKGENWTLKFKMVHADSKIVKAILQAHEFEEIQGHDWNILWTNSIGKPYLYTGLNEYQKVNHFPSSYEITRKNNFANNVHTMITQFGRKEFEIIPETYVLPGEFGNFFDSFKKRENNEKTTENIWIVKANALSRGRGIYLVNDPAQVNMESPCVVSKYISNPLLINNHKFDLRLYVLVTSFNPLRIYLYKEGLARFCSEKYNLDKSLKNKFMHLTNYSINKKNAKFIKNTNDEDDGYGSKWSLTALIKHLDSIGCDTSKLWKRITDIIIKSIISGEKHISSAVKRNLEHRGTCFELFGFDVLIDSNYKPWVMEINLSPSLACDAPLDFKIKSKLIYETLNLVGIKQFDRKEEARKKIKSRTRAGLNHLTKGPQFSQLPTPAQILKAPIEIFGSGFLNKDEIHTRSMADTEKLSIDEETRGIINDMVENNLKLSEGQIYDIFKKVSHKKKEVLRDTIMENQRMGDFTRIFPSKGTDKYFKFFSNQNNSNKLTYDFLYNIKQQEEEKETSATNMGINNFFEPQIEDSVFCNTNKHFLDLEAKLRPLKQRPDSAANAMRYRGISINDSNMSTRSSTKPNESISSINGPVKKKSTEDILIDYFQGILDNIKNQFVFFKDKDAPVINFEQLEGLKTMNMPISSIINQTHKARKRARSSYGRNKRSNTQSSQAYSTYLVQKFDSLSKYFSMTVKDLMNDKHEQGILSNSLIAMINRLRLVKPRVEKRRNSRTNFNLSVHDSFSGKQPIPAIGRMRRVNYNGIPRPNRALTAKYRPVKTQKSFRPPTAGMASKKFLPPRPSAKKYSKPRMNSASENKFLGPIVTKLAGSQSRLL</sequence>
<dbReference type="Pfam" id="PF03133">
    <property type="entry name" value="TTL"/>
    <property type="match status" value="1"/>
</dbReference>
<evidence type="ECO:0000256" key="5">
    <source>
        <dbReference type="ARBA" id="ARBA00049274"/>
    </source>
</evidence>
<accession>A0AAD2D6R9</accession>
<dbReference type="Gene3D" id="3.30.470.20">
    <property type="entry name" value="ATP-grasp fold, B domain"/>
    <property type="match status" value="1"/>
</dbReference>
<name>A0AAD2D6R9_EUPCR</name>
<dbReference type="InterPro" id="IPR004344">
    <property type="entry name" value="TTL/TTLL_fam"/>
</dbReference>
<dbReference type="PANTHER" id="PTHR12241:SF145">
    <property type="entry name" value="TUBULIN POLYGLUTAMYLASE TTLL5"/>
    <property type="match status" value="1"/>
</dbReference>
<dbReference type="GO" id="GO:0015631">
    <property type="term" value="F:tubulin binding"/>
    <property type="evidence" value="ECO:0007669"/>
    <property type="project" value="TreeGrafter"/>
</dbReference>
<dbReference type="EMBL" id="CAMPGE010025604">
    <property type="protein sequence ID" value="CAI2383344.1"/>
    <property type="molecule type" value="Genomic_DNA"/>
</dbReference>
<dbReference type="PANTHER" id="PTHR12241">
    <property type="entry name" value="TUBULIN POLYGLUTAMYLASE"/>
    <property type="match status" value="1"/>
</dbReference>
<proteinExistence type="predicted"/>
<dbReference type="GO" id="GO:0070740">
    <property type="term" value="F:tubulin-glutamic acid ligase activity"/>
    <property type="evidence" value="ECO:0007669"/>
    <property type="project" value="TreeGrafter"/>
</dbReference>
<feature type="region of interest" description="Disordered" evidence="6">
    <location>
        <begin position="873"/>
        <end position="907"/>
    </location>
</feature>
<dbReference type="GO" id="GO:0036064">
    <property type="term" value="C:ciliary basal body"/>
    <property type="evidence" value="ECO:0007669"/>
    <property type="project" value="TreeGrafter"/>
</dbReference>
<evidence type="ECO:0000256" key="1">
    <source>
        <dbReference type="ARBA" id="ARBA00022598"/>
    </source>
</evidence>
<dbReference type="SUPFAM" id="SSF56059">
    <property type="entry name" value="Glutathione synthetase ATP-binding domain-like"/>
    <property type="match status" value="1"/>
</dbReference>